<keyword evidence="3" id="KW-1185">Reference proteome</keyword>
<comment type="caution">
    <text evidence="2">The sequence shown here is derived from an EMBL/GenBank/DDBJ whole genome shotgun (WGS) entry which is preliminary data.</text>
</comment>
<dbReference type="AlphaFoldDB" id="A0A976NYI0"/>
<name>A0A976NYI0_BRELC</name>
<gene>
    <name evidence="2" type="ORF">CCR75_001015</name>
</gene>
<dbReference type="RefSeq" id="XP_067822139.1">
    <property type="nucleotide sequence ID" value="XM_067959120.1"/>
</dbReference>
<dbReference type="GeneID" id="94344791"/>
<feature type="compositionally biased region" description="Polar residues" evidence="1">
    <location>
        <begin position="341"/>
        <end position="397"/>
    </location>
</feature>
<organism evidence="2 3">
    <name type="scientific">Bremia lactucae</name>
    <name type="common">Lettuce downy mildew</name>
    <dbReference type="NCBI Taxonomy" id="4779"/>
    <lineage>
        <taxon>Eukaryota</taxon>
        <taxon>Sar</taxon>
        <taxon>Stramenopiles</taxon>
        <taxon>Oomycota</taxon>
        <taxon>Peronosporomycetes</taxon>
        <taxon>Peronosporales</taxon>
        <taxon>Peronosporaceae</taxon>
        <taxon>Bremia</taxon>
    </lineage>
</organism>
<evidence type="ECO:0000313" key="2">
    <source>
        <dbReference type="EMBL" id="TDH72640.1"/>
    </source>
</evidence>
<dbReference type="KEGG" id="blac:94344791"/>
<sequence length="446" mass="50071">MATVAFTVMGQCVLRAPLKRGVSRRLPEVATAELAAKGENWVLHAADDLSKALHWKRLSFDITVPDPIFHWPNLPDEITDLSLKIHIQTFMTLNTQLAPKIGTDNVNAAVVDLLLQKYSKESLCKFVDVKLATRDMESKELVRMIDSIVKGMIDMWRAQGLSIFDVARWMQPVKPSLENSVIAIEFPLALLTKFAGKDHSVIAALFDHFGLDLTKTSRSIGVPNLDKKVVEYQNMELDALASQLKIRKGLRREFDFKKPLTRTFLTLACLNSETRHPTMLLEALRKSYDGYVPKTIAVELWKDLLKQNSRFLAKIRSFFKQLPGKVIQPQATPPSVKAHPGSSQTLKKPSSSVTAGPGSSQTLKKPSSSVKARPGSSQTPIKPSSNAPHVDNENFQPMNPVHASNPPIRRSLLKKMRDWFSTFYAKLQSFFKTWFSKRSKGHEDSI</sequence>
<feature type="region of interest" description="Disordered" evidence="1">
    <location>
        <begin position="329"/>
        <end position="406"/>
    </location>
</feature>
<dbReference type="Proteomes" id="UP000294530">
    <property type="component" value="Unassembled WGS sequence"/>
</dbReference>
<reference evidence="2 3" key="1">
    <citation type="journal article" date="2021" name="Genome Biol.">
        <title>AFLAP: assembly-free linkage analysis pipeline using k-mers from genome sequencing data.</title>
        <authorList>
            <person name="Fletcher K."/>
            <person name="Zhang L."/>
            <person name="Gil J."/>
            <person name="Han R."/>
            <person name="Cavanaugh K."/>
            <person name="Michelmore R."/>
        </authorList>
    </citation>
    <scope>NUCLEOTIDE SEQUENCE [LARGE SCALE GENOMIC DNA]</scope>
    <source>
        <strain evidence="2 3">SF5</strain>
    </source>
</reference>
<evidence type="ECO:0000313" key="3">
    <source>
        <dbReference type="Proteomes" id="UP000294530"/>
    </source>
</evidence>
<proteinExistence type="predicted"/>
<protein>
    <submittedName>
        <fullName evidence="2">Uncharacterized protein</fullName>
    </submittedName>
</protein>
<evidence type="ECO:0000256" key="1">
    <source>
        <dbReference type="SAM" id="MobiDB-lite"/>
    </source>
</evidence>
<dbReference type="EMBL" id="SHOA02000012">
    <property type="protein sequence ID" value="TDH72640.1"/>
    <property type="molecule type" value="Genomic_DNA"/>
</dbReference>
<accession>A0A976NYI0</accession>